<protein>
    <recommendedName>
        <fullName evidence="5 15">Succinyl-diaminopimelate desuccinylase</fullName>
        <shortName evidence="15">SDAP desuccinylase</shortName>
        <ecNumber evidence="4 15">3.5.1.18</ecNumber>
    </recommendedName>
    <alternativeName>
        <fullName evidence="13 15">N-succinyl-LL-2,6-diaminoheptanedioate amidohydrolase</fullName>
    </alternativeName>
</protein>
<dbReference type="HAMAP" id="MF_01690">
    <property type="entry name" value="DapE"/>
    <property type="match status" value="1"/>
</dbReference>
<dbReference type="InterPro" id="IPR011650">
    <property type="entry name" value="Peptidase_M20_dimer"/>
</dbReference>
<dbReference type="GO" id="GO:0019877">
    <property type="term" value="P:diaminopimelate biosynthetic process"/>
    <property type="evidence" value="ECO:0007669"/>
    <property type="project" value="UniProtKB-UniRule"/>
</dbReference>
<dbReference type="GO" id="GO:0008777">
    <property type="term" value="F:acetylornithine deacetylase activity"/>
    <property type="evidence" value="ECO:0007669"/>
    <property type="project" value="TreeGrafter"/>
</dbReference>
<name>A0A7Y0GBQ2_9SPHN</name>
<dbReference type="InterPro" id="IPR001261">
    <property type="entry name" value="ArgE/DapE_CS"/>
</dbReference>
<evidence type="ECO:0000256" key="5">
    <source>
        <dbReference type="ARBA" id="ARBA00022391"/>
    </source>
</evidence>
<feature type="domain" description="Peptidase M20 dimerisation" evidence="16">
    <location>
        <begin position="177"/>
        <end position="281"/>
    </location>
</feature>
<comment type="function">
    <text evidence="15">Catalyzes the hydrolysis of N-succinyl-L,L-diaminopimelic acid (SDAP), forming succinate and LL-2,6-diaminopimelate (DAP), an intermediate involved in the bacterial biosynthesis of lysine and meso-diaminopimelic acid, an essential component of bacterial cell walls.</text>
</comment>
<dbReference type="PANTHER" id="PTHR43808">
    <property type="entry name" value="ACETYLORNITHINE DEACETYLASE"/>
    <property type="match status" value="1"/>
</dbReference>
<feature type="binding site" evidence="15">
    <location>
        <position position="105"/>
    </location>
    <ligand>
        <name>Zn(2+)</name>
        <dbReference type="ChEBI" id="CHEBI:29105"/>
        <label>2</label>
    </ligand>
</feature>
<keyword evidence="10 15" id="KW-0220">Diaminopimelate biosynthesis</keyword>
<feature type="active site" evidence="15">
    <location>
        <position position="76"/>
    </location>
</feature>
<feature type="binding site" evidence="15">
    <location>
        <position position="347"/>
    </location>
    <ligand>
        <name>Zn(2+)</name>
        <dbReference type="ChEBI" id="CHEBI:29105"/>
        <label>2</label>
    </ligand>
</feature>
<dbReference type="SUPFAM" id="SSF55031">
    <property type="entry name" value="Bacterial exopeptidase dimerisation domain"/>
    <property type="match status" value="1"/>
</dbReference>
<sequence length="378" mass="39901">MTLDPVVLAERLIDCESVTPATGEVFACLEAMLVPLGFAVHRFVAGEPPEGPVENLFAVRKGPAGSRHFAFAGHLDVVPPGEGWSSGPFKAERRGELLYGRGAVDMKGSIASFVAAVADIPAVAGTLSLIITGDEEGPAKYGTVPLIAHMREVGELPDLCLVGEPTSVHRLGDMAKIGRRGSVNIWLSVKGSQGHVAYPHLADNPIPRLIAMLAELDALVLDEGSDWFQASNLEITDLEVGNRATNVIPAEAKARLSIRFNDLHTGQGLVERVTEIAERHGGTAQAVISGESFVTLPGAFSDLVSAAVEAETGLKPELSTTGGTSDARFLRAVCPVIEFGLCNATMHKTDEAVAMDDLVVLARIYRRIARAALAVSAS</sequence>
<comment type="similarity">
    <text evidence="2 15">Belongs to the peptidase M20A family. DapE subfamily.</text>
</comment>
<evidence type="ECO:0000256" key="13">
    <source>
        <dbReference type="ARBA" id="ARBA00031891"/>
    </source>
</evidence>
<dbReference type="InterPro" id="IPR002933">
    <property type="entry name" value="Peptidase_M20"/>
</dbReference>
<dbReference type="UniPathway" id="UPA00034">
    <property type="reaction ID" value="UER00021"/>
</dbReference>
<dbReference type="NCBIfam" id="NF009557">
    <property type="entry name" value="PRK13009.1"/>
    <property type="match status" value="1"/>
</dbReference>
<comment type="catalytic activity">
    <reaction evidence="14 15">
        <text>N-succinyl-(2S,6S)-2,6-diaminopimelate + H2O = (2S,6S)-2,6-diaminopimelate + succinate</text>
        <dbReference type="Rhea" id="RHEA:22608"/>
        <dbReference type="ChEBI" id="CHEBI:15377"/>
        <dbReference type="ChEBI" id="CHEBI:30031"/>
        <dbReference type="ChEBI" id="CHEBI:57609"/>
        <dbReference type="ChEBI" id="CHEBI:58087"/>
        <dbReference type="EC" id="3.5.1.18"/>
    </reaction>
</comment>
<dbReference type="SUPFAM" id="SSF53187">
    <property type="entry name" value="Zn-dependent exopeptidases"/>
    <property type="match status" value="1"/>
</dbReference>
<evidence type="ECO:0000256" key="2">
    <source>
        <dbReference type="ARBA" id="ARBA00006746"/>
    </source>
</evidence>
<evidence type="ECO:0000256" key="9">
    <source>
        <dbReference type="ARBA" id="ARBA00022833"/>
    </source>
</evidence>
<dbReference type="RefSeq" id="WP_169494425.1">
    <property type="nucleotide sequence ID" value="NZ_JABBGM010000008.1"/>
</dbReference>
<dbReference type="AlphaFoldDB" id="A0A7Y0GBQ2"/>
<dbReference type="CDD" id="cd03891">
    <property type="entry name" value="M20_DapE_proteobac"/>
    <property type="match status" value="1"/>
</dbReference>
<evidence type="ECO:0000259" key="16">
    <source>
        <dbReference type="Pfam" id="PF07687"/>
    </source>
</evidence>
<proteinExistence type="inferred from homology"/>
<dbReference type="Pfam" id="PF07687">
    <property type="entry name" value="M20_dimer"/>
    <property type="match status" value="1"/>
</dbReference>
<feature type="binding site" evidence="15">
    <location>
        <position position="74"/>
    </location>
    <ligand>
        <name>Zn(2+)</name>
        <dbReference type="ChEBI" id="CHEBI:29105"/>
        <label>1</label>
    </ligand>
</feature>
<comment type="pathway">
    <text evidence="1 15">Amino-acid biosynthesis; L-lysine biosynthesis via DAP pathway; LL-2,6-diaminopimelate from (S)-tetrahydrodipicolinate (succinylase route): step 3/3.</text>
</comment>
<evidence type="ECO:0000256" key="6">
    <source>
        <dbReference type="ARBA" id="ARBA00022605"/>
    </source>
</evidence>
<dbReference type="Pfam" id="PF01546">
    <property type="entry name" value="Peptidase_M20"/>
    <property type="match status" value="1"/>
</dbReference>
<evidence type="ECO:0000313" key="17">
    <source>
        <dbReference type="EMBL" id="NML95214.1"/>
    </source>
</evidence>
<dbReference type="GO" id="GO:0050897">
    <property type="term" value="F:cobalt ion binding"/>
    <property type="evidence" value="ECO:0007669"/>
    <property type="project" value="UniProtKB-UniRule"/>
</dbReference>
<evidence type="ECO:0000256" key="3">
    <source>
        <dbReference type="ARBA" id="ARBA00011738"/>
    </source>
</evidence>
<dbReference type="Gene3D" id="3.40.630.10">
    <property type="entry name" value="Zn peptidases"/>
    <property type="match status" value="2"/>
</dbReference>
<dbReference type="EC" id="3.5.1.18" evidence="4 15"/>
<dbReference type="InterPro" id="IPR050072">
    <property type="entry name" value="Peptidase_M20A"/>
</dbReference>
<reference evidence="17 18" key="1">
    <citation type="submission" date="2020-04" db="EMBL/GenBank/DDBJ databases">
        <title>Novosphingobium sp. TW-4 isolated from soil.</title>
        <authorList>
            <person name="Dahal R.H."/>
            <person name="Chaudhary D.K."/>
        </authorList>
    </citation>
    <scope>NUCLEOTIDE SEQUENCE [LARGE SCALE GENOMIC DNA]</scope>
    <source>
        <strain evidence="17 18">TW-4</strain>
    </source>
</reference>
<dbReference type="PROSITE" id="PS00759">
    <property type="entry name" value="ARGE_DAPE_CPG2_2"/>
    <property type="match status" value="1"/>
</dbReference>
<keyword evidence="11 15" id="KW-0457">Lysine biosynthesis</keyword>
<evidence type="ECO:0000256" key="11">
    <source>
        <dbReference type="ARBA" id="ARBA00023154"/>
    </source>
</evidence>
<feature type="active site" description="Proton acceptor" evidence="15">
    <location>
        <position position="135"/>
    </location>
</feature>
<comment type="caution">
    <text evidence="17">The sequence shown here is derived from an EMBL/GenBank/DDBJ whole genome shotgun (WGS) entry which is preliminary data.</text>
</comment>
<evidence type="ECO:0000256" key="7">
    <source>
        <dbReference type="ARBA" id="ARBA00022723"/>
    </source>
</evidence>
<keyword evidence="18" id="KW-1185">Reference proteome</keyword>
<dbReference type="InterPro" id="IPR036264">
    <property type="entry name" value="Bact_exopeptidase_dim_dom"/>
</dbReference>
<dbReference type="EMBL" id="JABBGM010000008">
    <property type="protein sequence ID" value="NML95214.1"/>
    <property type="molecule type" value="Genomic_DNA"/>
</dbReference>
<evidence type="ECO:0000256" key="4">
    <source>
        <dbReference type="ARBA" id="ARBA00011921"/>
    </source>
</evidence>
<comment type="subunit">
    <text evidence="3 15">Homodimer.</text>
</comment>
<keyword evidence="6 15" id="KW-0028">Amino-acid biosynthesis</keyword>
<accession>A0A7Y0GBQ2</accession>
<evidence type="ECO:0000313" key="18">
    <source>
        <dbReference type="Proteomes" id="UP000583556"/>
    </source>
</evidence>
<keyword evidence="8 15" id="KW-0378">Hydrolase</keyword>
<dbReference type="GO" id="GO:0009089">
    <property type="term" value="P:lysine biosynthetic process via diaminopimelate"/>
    <property type="evidence" value="ECO:0007669"/>
    <property type="project" value="UniProtKB-UniRule"/>
</dbReference>
<keyword evidence="9 15" id="KW-0862">Zinc</keyword>
<dbReference type="GO" id="GO:0008270">
    <property type="term" value="F:zinc ion binding"/>
    <property type="evidence" value="ECO:0007669"/>
    <property type="project" value="UniProtKB-UniRule"/>
</dbReference>
<gene>
    <name evidence="15 17" type="primary">dapE</name>
    <name evidence="17" type="ORF">HHL27_16185</name>
</gene>
<feature type="binding site" evidence="15">
    <location>
        <position position="136"/>
    </location>
    <ligand>
        <name>Zn(2+)</name>
        <dbReference type="ChEBI" id="CHEBI:29105"/>
        <label>2</label>
    </ligand>
</feature>
<feature type="binding site" evidence="15">
    <location>
        <position position="164"/>
    </location>
    <ligand>
        <name>Zn(2+)</name>
        <dbReference type="ChEBI" id="CHEBI:29105"/>
        <label>1</label>
    </ligand>
</feature>
<evidence type="ECO:0000256" key="14">
    <source>
        <dbReference type="ARBA" id="ARBA00051301"/>
    </source>
</evidence>
<evidence type="ECO:0000256" key="15">
    <source>
        <dbReference type="HAMAP-Rule" id="MF_01690"/>
    </source>
</evidence>
<dbReference type="PANTHER" id="PTHR43808:SF31">
    <property type="entry name" value="N-ACETYL-L-CITRULLINE DEACETYLASE"/>
    <property type="match status" value="1"/>
</dbReference>
<dbReference type="InterPro" id="IPR005941">
    <property type="entry name" value="DapE_proteobac"/>
</dbReference>
<evidence type="ECO:0000256" key="10">
    <source>
        <dbReference type="ARBA" id="ARBA00022915"/>
    </source>
</evidence>
<keyword evidence="12 15" id="KW-0170">Cobalt</keyword>
<evidence type="ECO:0000256" key="12">
    <source>
        <dbReference type="ARBA" id="ARBA00023285"/>
    </source>
</evidence>
<dbReference type="GO" id="GO:0006526">
    <property type="term" value="P:L-arginine biosynthetic process"/>
    <property type="evidence" value="ECO:0007669"/>
    <property type="project" value="TreeGrafter"/>
</dbReference>
<feature type="binding site" evidence="15">
    <location>
        <position position="105"/>
    </location>
    <ligand>
        <name>Zn(2+)</name>
        <dbReference type="ChEBI" id="CHEBI:29105"/>
        <label>1</label>
    </ligand>
</feature>
<evidence type="ECO:0000256" key="1">
    <source>
        <dbReference type="ARBA" id="ARBA00005130"/>
    </source>
</evidence>
<organism evidence="17 18">
    <name type="scientific">Novosphingobium olei</name>
    <dbReference type="NCBI Taxonomy" id="2728851"/>
    <lineage>
        <taxon>Bacteria</taxon>
        <taxon>Pseudomonadati</taxon>
        <taxon>Pseudomonadota</taxon>
        <taxon>Alphaproteobacteria</taxon>
        <taxon>Sphingomonadales</taxon>
        <taxon>Sphingomonadaceae</taxon>
        <taxon>Novosphingobium</taxon>
    </lineage>
</organism>
<comment type="cofactor">
    <cofactor evidence="15">
        <name>Zn(2+)</name>
        <dbReference type="ChEBI" id="CHEBI:29105"/>
    </cofactor>
    <cofactor evidence="15">
        <name>Co(2+)</name>
        <dbReference type="ChEBI" id="CHEBI:48828"/>
    </cofactor>
    <text evidence="15">Binds 2 Zn(2+) or Co(2+) ions per subunit.</text>
</comment>
<keyword evidence="7 15" id="KW-0479">Metal-binding</keyword>
<dbReference type="GO" id="GO:0009014">
    <property type="term" value="F:succinyl-diaminopimelate desuccinylase activity"/>
    <property type="evidence" value="ECO:0007669"/>
    <property type="project" value="UniProtKB-UniRule"/>
</dbReference>
<dbReference type="Proteomes" id="UP000583556">
    <property type="component" value="Unassembled WGS sequence"/>
</dbReference>
<evidence type="ECO:0000256" key="8">
    <source>
        <dbReference type="ARBA" id="ARBA00022801"/>
    </source>
</evidence>